<dbReference type="PANTHER" id="PTHR43233:SF1">
    <property type="entry name" value="FAMILY N-ACETYLTRANSFERASE, PUTATIVE (AFU_ORTHOLOGUE AFUA_6G03350)-RELATED"/>
    <property type="match status" value="1"/>
</dbReference>
<dbReference type="CDD" id="cd04301">
    <property type="entry name" value="NAT_SF"/>
    <property type="match status" value="1"/>
</dbReference>
<name>A0A508TC06_9BRAD</name>
<dbReference type="SUPFAM" id="SSF55729">
    <property type="entry name" value="Acyl-CoA N-acyltransferases (Nat)"/>
    <property type="match status" value="1"/>
</dbReference>
<reference evidence="2" key="1">
    <citation type="submission" date="2019-02" db="EMBL/GenBank/DDBJ databases">
        <authorList>
            <person name="Pothier F.J."/>
        </authorList>
    </citation>
    <scope>NUCLEOTIDE SEQUENCE</scope>
    <source>
        <strain evidence="2">CI-1B</strain>
    </source>
</reference>
<protein>
    <recommendedName>
        <fullName evidence="1">N-acetyltransferase domain-containing protein</fullName>
    </recommendedName>
</protein>
<keyword evidence="3" id="KW-1185">Reference proteome</keyword>
<dbReference type="Gene3D" id="3.40.630.30">
    <property type="match status" value="1"/>
</dbReference>
<dbReference type="GO" id="GO:0016747">
    <property type="term" value="F:acyltransferase activity, transferring groups other than amino-acyl groups"/>
    <property type="evidence" value="ECO:0007669"/>
    <property type="project" value="InterPro"/>
</dbReference>
<proteinExistence type="predicted"/>
<dbReference type="OrthoDB" id="9775804at2"/>
<comment type="caution">
    <text evidence="2">The sequence shown here is derived from an EMBL/GenBank/DDBJ whole genome shotgun (WGS) entry which is preliminary data.</text>
</comment>
<dbReference type="Pfam" id="PF00583">
    <property type="entry name" value="Acetyltransf_1"/>
    <property type="match status" value="1"/>
</dbReference>
<gene>
    <name evidence="2" type="ORF">CI1B_42180</name>
</gene>
<dbReference type="PROSITE" id="PS51186">
    <property type="entry name" value="GNAT"/>
    <property type="match status" value="1"/>
</dbReference>
<dbReference type="RefSeq" id="WP_139861445.1">
    <property type="nucleotide sequence ID" value="NZ_CAADFC020000016.1"/>
</dbReference>
<feature type="domain" description="N-acetyltransferase" evidence="1">
    <location>
        <begin position="4"/>
        <end position="135"/>
    </location>
</feature>
<evidence type="ECO:0000313" key="2">
    <source>
        <dbReference type="EMBL" id="VIO72573.1"/>
    </source>
</evidence>
<evidence type="ECO:0000259" key="1">
    <source>
        <dbReference type="PROSITE" id="PS51186"/>
    </source>
</evidence>
<accession>A0A508TC06</accession>
<dbReference type="InterPro" id="IPR000182">
    <property type="entry name" value="GNAT_dom"/>
</dbReference>
<dbReference type="EMBL" id="CAADFC020000016">
    <property type="protein sequence ID" value="VIO72573.1"/>
    <property type="molecule type" value="Genomic_DNA"/>
</dbReference>
<dbReference type="InterPro" id="IPR053144">
    <property type="entry name" value="Acetyltransferase_Butenolide"/>
</dbReference>
<evidence type="ECO:0000313" key="3">
    <source>
        <dbReference type="Proteomes" id="UP000328092"/>
    </source>
</evidence>
<dbReference type="PANTHER" id="PTHR43233">
    <property type="entry name" value="FAMILY N-ACETYLTRANSFERASE, PUTATIVE (AFU_ORTHOLOGUE AFUA_6G03350)-RELATED"/>
    <property type="match status" value="1"/>
</dbReference>
<dbReference type="InterPro" id="IPR016181">
    <property type="entry name" value="Acyl_CoA_acyltransferase"/>
</dbReference>
<dbReference type="Proteomes" id="UP000328092">
    <property type="component" value="Unassembled WGS sequence"/>
</dbReference>
<sequence length="135" mass="14931">MDAISYSREPSIGVDEFIDVLRQSGLGERRPIADSDRIGRMIANANLIVTARKDGKLVGVSRALTDFCFCCYLSDLAVDRAYQGHGIGKRLIEETRRHAGPESMCLLLSAPGATSFYKSIGMPQADNAFLYKRER</sequence>
<organism evidence="2 3">
    <name type="scientific">Bradyrhizobium ivorense</name>
    <dbReference type="NCBI Taxonomy" id="2511166"/>
    <lineage>
        <taxon>Bacteria</taxon>
        <taxon>Pseudomonadati</taxon>
        <taxon>Pseudomonadota</taxon>
        <taxon>Alphaproteobacteria</taxon>
        <taxon>Hyphomicrobiales</taxon>
        <taxon>Nitrobacteraceae</taxon>
        <taxon>Bradyrhizobium</taxon>
    </lineage>
</organism>
<dbReference type="AlphaFoldDB" id="A0A508TC06"/>